<keyword evidence="7 11" id="KW-0472">Membrane</keyword>
<dbReference type="InterPro" id="IPR017850">
    <property type="entry name" value="Alkaline_phosphatase_core_sf"/>
</dbReference>
<feature type="transmembrane region" description="Helical" evidence="11">
    <location>
        <begin position="46"/>
        <end position="69"/>
    </location>
</feature>
<evidence type="ECO:0000256" key="11">
    <source>
        <dbReference type="SAM" id="Phobius"/>
    </source>
</evidence>
<dbReference type="NCBIfam" id="NF008619">
    <property type="entry name" value="PRK11598.1"/>
    <property type="match status" value="1"/>
</dbReference>
<protein>
    <recommendedName>
        <fullName evidence="9">Phosphoethanolamine transferase EptA</fullName>
    </recommendedName>
    <alternativeName>
        <fullName evidence="10">Polymyxin resistance protein PmrC</fullName>
    </alternativeName>
</protein>
<dbReference type="NCBIfam" id="NF028537">
    <property type="entry name" value="P_eth_NH2_trans"/>
    <property type="match status" value="1"/>
</dbReference>
<dbReference type="Pfam" id="PF08019">
    <property type="entry name" value="EptA_B_N"/>
    <property type="match status" value="1"/>
</dbReference>
<evidence type="ECO:0000259" key="13">
    <source>
        <dbReference type="Pfam" id="PF08019"/>
    </source>
</evidence>
<evidence type="ECO:0000256" key="4">
    <source>
        <dbReference type="ARBA" id="ARBA00022679"/>
    </source>
</evidence>
<dbReference type="FunFam" id="3.40.720.10:FF:000022">
    <property type="entry name" value="Phosphoethanolamine transferase eptA"/>
    <property type="match status" value="1"/>
</dbReference>
<dbReference type="EMBL" id="JADRCP010000001">
    <property type="protein sequence ID" value="MBK5175423.1"/>
    <property type="molecule type" value="Genomic_DNA"/>
</dbReference>
<keyword evidence="2" id="KW-1003">Cell membrane</keyword>
<dbReference type="GO" id="GO:0016776">
    <property type="term" value="F:phosphotransferase activity, phosphate group as acceptor"/>
    <property type="evidence" value="ECO:0007669"/>
    <property type="project" value="TreeGrafter"/>
</dbReference>
<dbReference type="AlphaFoldDB" id="A0A9D7AG66"/>
<evidence type="ECO:0000313" key="16">
    <source>
        <dbReference type="Proteomes" id="UP000807542"/>
    </source>
</evidence>
<evidence type="ECO:0000256" key="9">
    <source>
        <dbReference type="ARBA" id="ARBA00067355"/>
    </source>
</evidence>
<evidence type="ECO:0000256" key="7">
    <source>
        <dbReference type="ARBA" id="ARBA00023136"/>
    </source>
</evidence>
<accession>A0A9D7AG66</accession>
<dbReference type="InterPro" id="IPR058130">
    <property type="entry name" value="PEA_transf_C"/>
</dbReference>
<evidence type="ECO:0000256" key="8">
    <source>
        <dbReference type="ARBA" id="ARBA00061371"/>
    </source>
</evidence>
<evidence type="ECO:0000313" key="14">
    <source>
        <dbReference type="EMBL" id="MBK5072114.1"/>
    </source>
</evidence>
<dbReference type="Proteomes" id="UP000807542">
    <property type="component" value="Unassembled WGS sequence"/>
</dbReference>
<proteinExistence type="inferred from homology"/>
<dbReference type="SUPFAM" id="SSF53649">
    <property type="entry name" value="Alkaline phosphatase-like"/>
    <property type="match status" value="1"/>
</dbReference>
<feature type="transmembrane region" description="Helical" evidence="11">
    <location>
        <begin position="152"/>
        <end position="174"/>
    </location>
</feature>
<evidence type="ECO:0000256" key="3">
    <source>
        <dbReference type="ARBA" id="ARBA00022519"/>
    </source>
</evidence>
<dbReference type="PANTHER" id="PTHR30443:SF0">
    <property type="entry name" value="PHOSPHOETHANOLAMINE TRANSFERASE EPTA"/>
    <property type="match status" value="1"/>
</dbReference>
<comment type="subcellular location">
    <subcellularLocation>
        <location evidence="1">Cell inner membrane</location>
        <topology evidence="1">Multi-pass membrane protein</topology>
    </subcellularLocation>
</comment>
<sequence length="544" mass="61439">MSIASKLRCRGLTFVLITALFFTLFQNALALTAFWQAIADTGRQHWIFMATVPVTLFCALNIIFSLLLLPWLRKPLAIILLLGGAYVNYVMYSFNVVIDRNMMQNALETDYQEIMALITTKMMLWLLLLGVLPSILVIVVKIQPAQHWLKAAGARLANIGFSLLIILVIAFFFYKDYAPLIRNHPHLVKMLVPTNYISGLTSALKREVESHKPLVDIGMDAHEGSVIKQEPKKTLVILVVGETARAANFSLGGYPRETNPKLKQNNVIYFPHVTSCGTETAVSVPCMFSDMTRKEYDAVKAAHQEGLMDIVARAKVSVLWRENDGGCKGACDRIPHQDITQLNPDGLCHNGSCYDDALLSKLDNYINSLKNDGLIVLHQMGSHGPAYFERYPAEYRQFTPTCDSNQIQDCDHQSLMNTYDNTLLYTDAMLDKTLSLLKSHQQKFATALVYLSDHGESLGEKGLYLHGTPYLLAPDEQTHIPFLMWMSDDYKKDYQVDSHCLEHKAQQQEFSQDNLFHTILGMLDIKTQEYKSELDILQGCRAQE</sequence>
<feature type="domain" description="Sulfatase N-terminal" evidence="12">
    <location>
        <begin position="235"/>
        <end position="525"/>
    </location>
</feature>
<dbReference type="Pfam" id="PF00884">
    <property type="entry name" value="Sulfatase"/>
    <property type="match status" value="1"/>
</dbReference>
<keyword evidence="5 11" id="KW-0812">Transmembrane</keyword>
<evidence type="ECO:0000256" key="1">
    <source>
        <dbReference type="ARBA" id="ARBA00004429"/>
    </source>
</evidence>
<dbReference type="GO" id="GO:0009244">
    <property type="term" value="P:lipopolysaccharide core region biosynthetic process"/>
    <property type="evidence" value="ECO:0007669"/>
    <property type="project" value="TreeGrafter"/>
</dbReference>
<evidence type="ECO:0000256" key="2">
    <source>
        <dbReference type="ARBA" id="ARBA00022475"/>
    </source>
</evidence>
<dbReference type="Gene3D" id="3.40.720.10">
    <property type="entry name" value="Alkaline Phosphatase, subunit A"/>
    <property type="match status" value="1"/>
</dbReference>
<evidence type="ECO:0000256" key="10">
    <source>
        <dbReference type="ARBA" id="ARBA00082127"/>
    </source>
</evidence>
<comment type="caution">
    <text evidence="15">The sequence shown here is derived from an EMBL/GenBank/DDBJ whole genome shotgun (WGS) entry which is preliminary data.</text>
</comment>
<keyword evidence="17" id="KW-1185">Reference proteome</keyword>
<feature type="domain" description="Phosphoethanolamine transferase N-terminal" evidence="13">
    <location>
        <begin position="56"/>
        <end position="207"/>
    </location>
</feature>
<keyword evidence="3" id="KW-0997">Cell inner membrane</keyword>
<dbReference type="InterPro" id="IPR000917">
    <property type="entry name" value="Sulfatase_N"/>
</dbReference>
<feature type="transmembrane region" description="Helical" evidence="11">
    <location>
        <begin position="114"/>
        <end position="140"/>
    </location>
</feature>
<keyword evidence="4 15" id="KW-0808">Transferase</keyword>
<evidence type="ECO:0000313" key="15">
    <source>
        <dbReference type="EMBL" id="MBK5175423.1"/>
    </source>
</evidence>
<evidence type="ECO:0000259" key="12">
    <source>
        <dbReference type="Pfam" id="PF00884"/>
    </source>
</evidence>
<reference evidence="15 17" key="1">
    <citation type="submission" date="2020-11" db="EMBL/GenBank/DDBJ databases">
        <title>Insectihabitans protaetiae gen. nov. sp. nov. and Insectihabitans allomyrinae sp. nov., isolated from larvae of Protaetia brevitarsis seulensis and Allomyrina dichotoma, respectively.</title>
        <authorList>
            <person name="Lee S.D."/>
            <person name="Byeon Y.-S."/>
            <person name="Kim S.-M."/>
            <person name="Yang H.L."/>
            <person name="Kim I.S."/>
        </authorList>
    </citation>
    <scope>NUCLEOTIDE SEQUENCE</scope>
    <source>
        <strain evidence="15">CWB-B4</strain>
        <strain evidence="14 17">CWB-B43</strain>
    </source>
</reference>
<comment type="similarity">
    <text evidence="8">Belongs to the phosphoethanolamine transferase family. EptA subfamily.</text>
</comment>
<organism evidence="15 16">
    <name type="scientific">Limnobaculum xujianqingii</name>
    <dbReference type="NCBI Taxonomy" id="2738837"/>
    <lineage>
        <taxon>Bacteria</taxon>
        <taxon>Pseudomonadati</taxon>
        <taxon>Pseudomonadota</taxon>
        <taxon>Gammaproteobacteria</taxon>
        <taxon>Enterobacterales</taxon>
        <taxon>Budviciaceae</taxon>
        <taxon>Limnobaculum</taxon>
    </lineage>
</organism>
<evidence type="ECO:0000313" key="17">
    <source>
        <dbReference type="Proteomes" id="UP001296969"/>
    </source>
</evidence>
<evidence type="ECO:0000256" key="5">
    <source>
        <dbReference type="ARBA" id="ARBA00022692"/>
    </source>
</evidence>
<dbReference type="CDD" id="cd16017">
    <property type="entry name" value="LptA"/>
    <property type="match status" value="1"/>
</dbReference>
<dbReference type="PANTHER" id="PTHR30443">
    <property type="entry name" value="INNER MEMBRANE PROTEIN"/>
    <property type="match status" value="1"/>
</dbReference>
<dbReference type="EMBL" id="JADRCQ010000001">
    <property type="protein sequence ID" value="MBK5072114.1"/>
    <property type="molecule type" value="Genomic_DNA"/>
</dbReference>
<evidence type="ECO:0000256" key="6">
    <source>
        <dbReference type="ARBA" id="ARBA00022989"/>
    </source>
</evidence>
<dbReference type="RefSeq" id="WP_228397295.1">
    <property type="nucleotide sequence ID" value="NZ_JADRCP010000001.1"/>
</dbReference>
<gene>
    <name evidence="15" type="primary">eptA</name>
    <name evidence="15" type="ORF">I2492_03655</name>
    <name evidence="14" type="ORF">I2493_03655</name>
</gene>
<feature type="transmembrane region" description="Helical" evidence="11">
    <location>
        <begin position="76"/>
        <end position="94"/>
    </location>
</feature>
<name>A0A9D7AG66_9GAMM</name>
<keyword evidence="6 11" id="KW-1133">Transmembrane helix</keyword>
<dbReference type="GO" id="GO:0005886">
    <property type="term" value="C:plasma membrane"/>
    <property type="evidence" value="ECO:0007669"/>
    <property type="project" value="UniProtKB-SubCell"/>
</dbReference>
<dbReference type="Proteomes" id="UP001296969">
    <property type="component" value="Unassembled WGS sequence"/>
</dbReference>
<dbReference type="InterPro" id="IPR040423">
    <property type="entry name" value="PEA_transferase"/>
</dbReference>
<dbReference type="InterPro" id="IPR012549">
    <property type="entry name" value="EptA-like_N"/>
</dbReference>